<dbReference type="Gene3D" id="3.60.15.10">
    <property type="entry name" value="Ribonuclease Z/Hydroxyacylglutathione hydrolase-like"/>
    <property type="match status" value="1"/>
</dbReference>
<dbReference type="SUPFAM" id="SSF56281">
    <property type="entry name" value="Metallo-hydrolase/oxidoreductase"/>
    <property type="match status" value="1"/>
</dbReference>
<dbReference type="InterPro" id="IPR001279">
    <property type="entry name" value="Metallo-B-lactamas"/>
</dbReference>
<evidence type="ECO:0000313" key="2">
    <source>
        <dbReference type="EMBL" id="AZS28485.1"/>
    </source>
</evidence>
<dbReference type="KEGG" id="buy:D8S85_02240"/>
<dbReference type="RefSeq" id="WP_106624603.1">
    <property type="nucleotide sequence ID" value="NZ_CP032819.1"/>
</dbReference>
<reference evidence="2 3" key="1">
    <citation type="submission" date="2018-10" db="EMBL/GenBank/DDBJ databases">
        <title>Butyricimonas faecalis sp. nov., isolated from human faeces and emended description of the genus Butyricimonas.</title>
        <authorList>
            <person name="Le Roy T."/>
            <person name="Van der Smissen P."/>
            <person name="Paquot A."/>
            <person name="Delzenne N."/>
            <person name="Muccioli G."/>
            <person name="Collet J.-F."/>
            <person name="Cani P.D."/>
        </authorList>
    </citation>
    <scope>NUCLEOTIDE SEQUENCE [LARGE SCALE GENOMIC DNA]</scope>
    <source>
        <strain evidence="2 3">H184</strain>
    </source>
</reference>
<dbReference type="Pfam" id="PF12706">
    <property type="entry name" value="Lactamase_B_2"/>
    <property type="match status" value="1"/>
</dbReference>
<proteinExistence type="predicted"/>
<evidence type="ECO:0000313" key="3">
    <source>
        <dbReference type="Proteomes" id="UP000270673"/>
    </source>
</evidence>
<dbReference type="GO" id="GO:0016787">
    <property type="term" value="F:hydrolase activity"/>
    <property type="evidence" value="ECO:0007669"/>
    <property type="project" value="UniProtKB-KW"/>
</dbReference>
<dbReference type="OrthoDB" id="9781189at2"/>
<dbReference type="SMART" id="SM00849">
    <property type="entry name" value="Lactamase_B"/>
    <property type="match status" value="1"/>
</dbReference>
<dbReference type="Proteomes" id="UP000270673">
    <property type="component" value="Chromosome"/>
</dbReference>
<sequence>MKVTILGSGTSQGVPVIACECSVCHSTDEHDKRLRCSAMIDIGDKKLIIDAGPDFRTQMLRAGVKNVTALLLTHEHKDHIGGLDDIRAFNWVKNGEVDIYCNQRTKDVICKDYDYAFAEFRYPGVPEMNIHVIDEIPFWIDDIKIEPITVMHYKLPVTAFRIDNFAYITDANFISETSMKKLKGVEYMVINALRKEVHLSHFTLDQAIEVAKNLHVKQAYITHIGHQMGLHKEVSLELPENIHLAHDMLSFEF</sequence>
<gene>
    <name evidence="2" type="ORF">D8S85_02240</name>
</gene>
<feature type="domain" description="Metallo-beta-lactamase" evidence="1">
    <location>
        <begin position="33"/>
        <end position="226"/>
    </location>
</feature>
<dbReference type="EMBL" id="CP032819">
    <property type="protein sequence ID" value="AZS28485.1"/>
    <property type="molecule type" value="Genomic_DNA"/>
</dbReference>
<keyword evidence="3" id="KW-1185">Reference proteome</keyword>
<dbReference type="InterPro" id="IPR036866">
    <property type="entry name" value="RibonucZ/Hydroxyglut_hydro"/>
</dbReference>
<accession>A0A3Q9INZ8</accession>
<dbReference type="PANTHER" id="PTHR42663:SF6">
    <property type="entry name" value="HYDROLASE C777.06C-RELATED"/>
    <property type="match status" value="1"/>
</dbReference>
<keyword evidence="2" id="KW-0378">Hydrolase</keyword>
<dbReference type="CDD" id="cd16279">
    <property type="entry name" value="metallo-hydrolase-like_MBL-fold"/>
    <property type="match status" value="1"/>
</dbReference>
<name>A0A3Q9INZ8_9BACT</name>
<evidence type="ECO:0000259" key="1">
    <source>
        <dbReference type="SMART" id="SM00849"/>
    </source>
</evidence>
<dbReference type="AlphaFoldDB" id="A0A3Q9INZ8"/>
<dbReference type="PANTHER" id="PTHR42663">
    <property type="entry name" value="HYDROLASE C777.06C-RELATED-RELATED"/>
    <property type="match status" value="1"/>
</dbReference>
<protein>
    <submittedName>
        <fullName evidence="2">MBL fold metallo-hydrolase</fullName>
    </submittedName>
</protein>
<organism evidence="2 3">
    <name type="scientific">Butyricimonas faecalis</name>
    <dbReference type="NCBI Taxonomy" id="2093856"/>
    <lineage>
        <taxon>Bacteria</taxon>
        <taxon>Pseudomonadati</taxon>
        <taxon>Bacteroidota</taxon>
        <taxon>Bacteroidia</taxon>
        <taxon>Bacteroidales</taxon>
        <taxon>Odoribacteraceae</taxon>
        <taxon>Butyricimonas</taxon>
    </lineage>
</organism>